<dbReference type="GO" id="GO:0005886">
    <property type="term" value="C:plasma membrane"/>
    <property type="evidence" value="ECO:0007669"/>
    <property type="project" value="UniProtKB-SubCell"/>
</dbReference>
<comment type="caution">
    <text evidence="9">The sequence shown here is derived from an EMBL/GenBank/DDBJ whole genome shotgun (WGS) entry which is preliminary data.</text>
</comment>
<keyword evidence="2" id="KW-1003">Cell membrane</keyword>
<dbReference type="Pfam" id="PF13396">
    <property type="entry name" value="PLDc_N"/>
    <property type="match status" value="1"/>
</dbReference>
<organism evidence="9 10">
    <name type="scientific">Actinoplanes siamensis</name>
    <dbReference type="NCBI Taxonomy" id="1223317"/>
    <lineage>
        <taxon>Bacteria</taxon>
        <taxon>Bacillati</taxon>
        <taxon>Actinomycetota</taxon>
        <taxon>Actinomycetes</taxon>
        <taxon>Micromonosporales</taxon>
        <taxon>Micromonosporaceae</taxon>
        <taxon>Actinoplanes</taxon>
    </lineage>
</organism>
<dbReference type="Proteomes" id="UP000629619">
    <property type="component" value="Unassembled WGS sequence"/>
</dbReference>
<feature type="transmembrane region" description="Helical" evidence="7">
    <location>
        <begin position="36"/>
        <end position="55"/>
    </location>
</feature>
<dbReference type="RefSeq" id="WP_203676767.1">
    <property type="nucleotide sequence ID" value="NZ_BOMW01000006.1"/>
</dbReference>
<dbReference type="AlphaFoldDB" id="A0A919K8P1"/>
<comment type="subcellular location">
    <subcellularLocation>
        <location evidence="1">Cell membrane</location>
        <topology evidence="1">Multi-pass membrane protein</topology>
    </subcellularLocation>
</comment>
<dbReference type="InterPro" id="IPR027379">
    <property type="entry name" value="CLS_N"/>
</dbReference>
<keyword evidence="10" id="KW-1185">Reference proteome</keyword>
<evidence type="ECO:0000313" key="9">
    <source>
        <dbReference type="EMBL" id="GIF03037.1"/>
    </source>
</evidence>
<evidence type="ECO:0000256" key="4">
    <source>
        <dbReference type="ARBA" id="ARBA00022989"/>
    </source>
</evidence>
<dbReference type="EMBL" id="BOMW01000006">
    <property type="protein sequence ID" value="GIF03037.1"/>
    <property type="molecule type" value="Genomic_DNA"/>
</dbReference>
<keyword evidence="4 7" id="KW-1133">Transmembrane helix</keyword>
<name>A0A919K8P1_9ACTN</name>
<keyword evidence="5 7" id="KW-0472">Membrane</keyword>
<protein>
    <recommendedName>
        <fullName evidence="8">Cardiolipin synthase N-terminal domain-containing protein</fullName>
    </recommendedName>
</protein>
<evidence type="ECO:0000256" key="3">
    <source>
        <dbReference type="ARBA" id="ARBA00022692"/>
    </source>
</evidence>
<evidence type="ECO:0000259" key="8">
    <source>
        <dbReference type="Pfam" id="PF13396"/>
    </source>
</evidence>
<dbReference type="PROSITE" id="PS51257">
    <property type="entry name" value="PROKAR_LIPOPROTEIN"/>
    <property type="match status" value="1"/>
</dbReference>
<feature type="domain" description="Cardiolipin synthase N-terminal" evidence="8">
    <location>
        <begin position="14"/>
        <end position="57"/>
    </location>
</feature>
<feature type="compositionally biased region" description="Low complexity" evidence="6">
    <location>
        <begin position="60"/>
        <end position="70"/>
    </location>
</feature>
<evidence type="ECO:0000256" key="7">
    <source>
        <dbReference type="SAM" id="Phobius"/>
    </source>
</evidence>
<reference evidence="9" key="1">
    <citation type="submission" date="2021-01" db="EMBL/GenBank/DDBJ databases">
        <title>Whole genome shotgun sequence of Actinoplanes siamensis NBRC 109076.</title>
        <authorList>
            <person name="Komaki H."/>
            <person name="Tamura T."/>
        </authorList>
    </citation>
    <scope>NUCLEOTIDE SEQUENCE</scope>
    <source>
        <strain evidence="9">NBRC 109076</strain>
    </source>
</reference>
<gene>
    <name evidence="9" type="ORF">Asi03nite_05750</name>
</gene>
<evidence type="ECO:0000256" key="5">
    <source>
        <dbReference type="ARBA" id="ARBA00023136"/>
    </source>
</evidence>
<evidence type="ECO:0000313" key="10">
    <source>
        <dbReference type="Proteomes" id="UP000629619"/>
    </source>
</evidence>
<proteinExistence type="predicted"/>
<accession>A0A919K8P1</accession>
<keyword evidence="3 7" id="KW-0812">Transmembrane</keyword>
<feature type="compositionally biased region" description="Basic and acidic residues" evidence="6">
    <location>
        <begin position="77"/>
        <end position="125"/>
    </location>
</feature>
<evidence type="ECO:0000256" key="6">
    <source>
        <dbReference type="SAM" id="MobiDB-lite"/>
    </source>
</evidence>
<evidence type="ECO:0000256" key="1">
    <source>
        <dbReference type="ARBA" id="ARBA00004651"/>
    </source>
</evidence>
<sequence>MVRLFILLAAVALVLLILALIACLSAERVRGMPRLLWVLVVLLLPLAGPIAYFLWGRPSGAARRPAARPSAPDDDPDFLRSMDTEQSRRDRELLARWERELRQEEEPPAKGEKDGKPQARDEDRG</sequence>
<feature type="region of interest" description="Disordered" evidence="6">
    <location>
        <begin position="60"/>
        <end position="125"/>
    </location>
</feature>
<evidence type="ECO:0000256" key="2">
    <source>
        <dbReference type="ARBA" id="ARBA00022475"/>
    </source>
</evidence>